<evidence type="ECO:0000313" key="12">
    <source>
        <dbReference type="EMBL" id="HAS8541567.1"/>
    </source>
</evidence>
<accession>A0A087J5D4</accession>
<evidence type="ECO:0000256" key="4">
    <source>
        <dbReference type="ARBA" id="ARBA00022519"/>
    </source>
</evidence>
<gene>
    <name evidence="10 12" type="primary">tatA</name>
    <name evidence="14" type="ORF">AL548_024000</name>
    <name evidence="12" type="ORF">I7730_17415</name>
    <name evidence="13" type="ORF">J0J18_17320</name>
</gene>
<evidence type="ECO:0000256" key="2">
    <source>
        <dbReference type="ARBA" id="ARBA00022448"/>
    </source>
</evidence>
<evidence type="ECO:0000256" key="3">
    <source>
        <dbReference type="ARBA" id="ARBA00022475"/>
    </source>
</evidence>
<keyword evidence="3 10" id="KW-1003">Cell membrane</keyword>
<dbReference type="OrthoDB" id="7066617at2"/>
<comment type="caution">
    <text evidence="12">The sequence shown here is derived from an EMBL/GenBank/DDBJ whole genome shotgun (WGS) entry which is preliminary data.</text>
</comment>
<feature type="compositionally biased region" description="Basic and acidic residues" evidence="11">
    <location>
        <begin position="46"/>
        <end position="59"/>
    </location>
</feature>
<keyword evidence="7 10" id="KW-1133">Transmembrane helix</keyword>
<dbReference type="Pfam" id="PF02416">
    <property type="entry name" value="TatA_B_E"/>
    <property type="match status" value="1"/>
</dbReference>
<dbReference type="EMBL" id="LOSH02000004">
    <property type="protein sequence ID" value="PNM69085.1"/>
    <property type="molecule type" value="Genomic_DNA"/>
</dbReference>
<comment type="similarity">
    <text evidence="10">Belongs to the TatA/E family.</text>
</comment>
<feature type="compositionally biased region" description="Polar residues" evidence="11">
    <location>
        <begin position="60"/>
        <end position="69"/>
    </location>
</feature>
<evidence type="ECO:0000256" key="1">
    <source>
        <dbReference type="ARBA" id="ARBA00004162"/>
    </source>
</evidence>
<comment type="function">
    <text evidence="10">Part of the twin-arginine translocation (Tat) system that transports large folded proteins containing a characteristic twin-arginine motif in their signal peptide across membranes. TatA could form the protein-conducting channel of the Tat system.</text>
</comment>
<dbReference type="InterPro" id="IPR006312">
    <property type="entry name" value="TatA/E"/>
</dbReference>
<evidence type="ECO:0000313" key="15">
    <source>
        <dbReference type="Proteomes" id="UP000054370"/>
    </source>
</evidence>
<dbReference type="PANTHER" id="PTHR42982">
    <property type="entry name" value="SEC-INDEPENDENT PROTEIN TRANSLOCASE PROTEIN TATA"/>
    <property type="match status" value="1"/>
</dbReference>
<dbReference type="NCBIfam" id="NF002500">
    <property type="entry name" value="PRK01833.1"/>
    <property type="match status" value="1"/>
</dbReference>
<keyword evidence="9 10" id="KW-0472">Membrane</keyword>
<dbReference type="Proteomes" id="UP000054370">
    <property type="component" value="Unassembled WGS sequence"/>
</dbReference>
<dbReference type="HAMAP" id="MF_00236">
    <property type="entry name" value="TatA_E"/>
    <property type="match status" value="1"/>
</dbReference>
<name>A0A087J5D4_VIBVL</name>
<dbReference type="NCBIfam" id="TIGR01411">
    <property type="entry name" value="tatAE"/>
    <property type="match status" value="1"/>
</dbReference>
<reference evidence="13" key="4">
    <citation type="submission" date="2021-03" db="EMBL/GenBank/DDBJ databases">
        <title>Study of the foodborne Vibrio vulnificus isolates from China.</title>
        <authorList>
            <person name="Zheng Z."/>
            <person name="Ye L."/>
        </authorList>
    </citation>
    <scope>NUCLEOTIDE SEQUENCE</scope>
    <source>
        <strain evidence="13">Vv1582</strain>
    </source>
</reference>
<evidence type="ECO:0000256" key="6">
    <source>
        <dbReference type="ARBA" id="ARBA00022927"/>
    </source>
</evidence>
<dbReference type="NCBIfam" id="NF003396">
    <property type="entry name" value="PRK04598.1"/>
    <property type="match status" value="1"/>
</dbReference>
<protein>
    <recommendedName>
        <fullName evidence="10">Sec-independent protein translocase protein TatA</fullName>
    </recommendedName>
</protein>
<evidence type="ECO:0000256" key="9">
    <source>
        <dbReference type="ARBA" id="ARBA00023136"/>
    </source>
</evidence>
<dbReference type="GO" id="GO:0065002">
    <property type="term" value="P:intracellular protein transmembrane transport"/>
    <property type="evidence" value="ECO:0007669"/>
    <property type="project" value="UniProtKB-ARBA"/>
</dbReference>
<dbReference type="EMBL" id="JAFKOQ010000013">
    <property type="protein sequence ID" value="MBN8123509.1"/>
    <property type="molecule type" value="Genomic_DNA"/>
</dbReference>
<reference evidence="12" key="3">
    <citation type="submission" date="2019-01" db="EMBL/GenBank/DDBJ databases">
        <authorList>
            <consortium name="NCBI Pathogen Detection Project"/>
        </authorList>
    </citation>
    <scope>NUCLEOTIDE SEQUENCE</scope>
    <source>
        <strain evidence="12">BCW_3452</strain>
    </source>
</reference>
<keyword evidence="5 10" id="KW-0812">Transmembrane</keyword>
<dbReference type="Gene3D" id="1.20.5.3310">
    <property type="match status" value="1"/>
</dbReference>
<dbReference type="GeneID" id="93895203"/>
<dbReference type="RefSeq" id="WP_013572590.1">
    <property type="nucleotide sequence ID" value="NZ_CP012739.1"/>
</dbReference>
<dbReference type="Proteomes" id="UP000664056">
    <property type="component" value="Unassembled WGS sequence"/>
</dbReference>
<dbReference type="GO" id="GO:0043953">
    <property type="term" value="P:protein transport by the Tat complex"/>
    <property type="evidence" value="ECO:0007669"/>
    <property type="project" value="UniProtKB-UniRule"/>
</dbReference>
<dbReference type="InterPro" id="IPR003369">
    <property type="entry name" value="TatA/B/E"/>
</dbReference>
<dbReference type="FunFam" id="1.20.5.3310:FF:000001">
    <property type="entry name" value="Probable Sec-independent protein translocase protein TatE"/>
    <property type="match status" value="1"/>
</dbReference>
<dbReference type="GO" id="GO:0008320">
    <property type="term" value="F:protein transmembrane transporter activity"/>
    <property type="evidence" value="ECO:0007669"/>
    <property type="project" value="UniProtKB-UniRule"/>
</dbReference>
<evidence type="ECO:0000313" key="14">
    <source>
        <dbReference type="EMBL" id="PNM69085.1"/>
    </source>
</evidence>
<reference evidence="12" key="2">
    <citation type="journal article" date="2018" name="Genome Biol.">
        <title>SKESA: strategic k-mer extension for scrupulous assemblies.</title>
        <authorList>
            <person name="Souvorov A."/>
            <person name="Agarwala R."/>
            <person name="Lipman D.J."/>
        </authorList>
    </citation>
    <scope>NUCLEOTIDE SEQUENCE</scope>
    <source>
        <strain evidence="12">BCW_3452</strain>
    </source>
</reference>
<dbReference type="EMBL" id="DACRBY010000023">
    <property type="protein sequence ID" value="HAS8541567.1"/>
    <property type="molecule type" value="Genomic_DNA"/>
</dbReference>
<keyword evidence="15" id="KW-1185">Reference proteome</keyword>
<keyword evidence="4" id="KW-0997">Cell inner membrane</keyword>
<evidence type="ECO:0000256" key="10">
    <source>
        <dbReference type="HAMAP-Rule" id="MF_00236"/>
    </source>
</evidence>
<feature type="transmembrane region" description="Helical" evidence="10">
    <location>
        <begin position="6"/>
        <end position="22"/>
    </location>
</feature>
<keyword evidence="8 10" id="KW-0811">Translocation</keyword>
<comment type="subcellular location">
    <subcellularLocation>
        <location evidence="1 10">Cell membrane</location>
        <topology evidence="1 10">Single-pass membrane protein</topology>
    </subcellularLocation>
</comment>
<dbReference type="GO" id="GO:0033281">
    <property type="term" value="C:TAT protein transport complex"/>
    <property type="evidence" value="ECO:0007669"/>
    <property type="project" value="UniProtKB-UniRule"/>
</dbReference>
<dbReference type="NCBIfam" id="NF002813">
    <property type="entry name" value="PRK02958.1"/>
    <property type="match status" value="1"/>
</dbReference>
<evidence type="ECO:0000256" key="11">
    <source>
        <dbReference type="SAM" id="MobiDB-lite"/>
    </source>
</evidence>
<organism evidence="12">
    <name type="scientific">Vibrio vulnificus</name>
    <dbReference type="NCBI Taxonomy" id="672"/>
    <lineage>
        <taxon>Bacteria</taxon>
        <taxon>Pseudomonadati</taxon>
        <taxon>Pseudomonadota</taxon>
        <taxon>Gammaproteobacteria</taxon>
        <taxon>Vibrionales</taxon>
        <taxon>Vibrionaceae</taxon>
        <taxon>Vibrio</taxon>
    </lineage>
</organism>
<comment type="subunit">
    <text evidence="10">The Tat system comprises two distinct complexes: a TatABC complex, containing multiple copies of TatA, TatB and TatC subunits, and a separate TatA complex, containing only TatA subunits. Substrates initially bind to the TatABC complex, which probably triggers association of the separate TatA complex to form the active translocon.</text>
</comment>
<evidence type="ECO:0000256" key="8">
    <source>
        <dbReference type="ARBA" id="ARBA00023010"/>
    </source>
</evidence>
<evidence type="ECO:0000313" key="13">
    <source>
        <dbReference type="EMBL" id="MBN8123509.1"/>
    </source>
</evidence>
<dbReference type="Proteomes" id="UP000863257">
    <property type="component" value="Unassembled WGS sequence"/>
</dbReference>
<reference evidence="14 15" key="1">
    <citation type="submission" date="2017-12" db="EMBL/GenBank/DDBJ databases">
        <title>FDA dAtabase for Regulatory Grade micrObial Sequences (FDA-ARGOS): Supporting development and validation of Infectious Disease Dx tests.</title>
        <authorList>
            <person name="Hoffmann M."/>
            <person name="Allard M."/>
            <person name="Evans P."/>
            <person name="Brown E."/>
            <person name="Tallon L.J."/>
            <person name="Sadzewicz L."/>
            <person name="Sengamalay N."/>
            <person name="Ott S."/>
            <person name="Godinez A."/>
            <person name="Nagaraj S."/>
            <person name="Vavikolanu K."/>
            <person name="Aluvathingal J."/>
            <person name="Nadendla S."/>
            <person name="Hobson J."/>
            <person name="Sichtig H."/>
        </authorList>
    </citation>
    <scope>NUCLEOTIDE SEQUENCE [LARGE SCALE GENOMIC DNA]</scope>
    <source>
        <strain evidence="15">ATCC 29307</strain>
        <strain evidence="14">FDAARGOS_118</strain>
    </source>
</reference>
<evidence type="ECO:0000256" key="7">
    <source>
        <dbReference type="ARBA" id="ARBA00022989"/>
    </source>
</evidence>
<feature type="region of interest" description="Disordered" evidence="11">
    <location>
        <begin position="46"/>
        <end position="78"/>
    </location>
</feature>
<dbReference type="AlphaFoldDB" id="A0A087J5D4"/>
<sequence length="78" mass="8549">MGGISIWQLLIIAVIVVLLFGTKKLRGIGSDLGGAIKGFKKAMNEEESEKKDADFEPKSLEQQNKQAATETKKDKEQA</sequence>
<keyword evidence="6 10" id="KW-0653">Protein transport</keyword>
<dbReference type="PANTHER" id="PTHR42982:SF1">
    <property type="entry name" value="SEC-INDEPENDENT PROTEIN TRANSLOCASE PROTEIN TATA"/>
    <property type="match status" value="1"/>
</dbReference>
<evidence type="ECO:0000256" key="5">
    <source>
        <dbReference type="ARBA" id="ARBA00022692"/>
    </source>
</evidence>
<keyword evidence="2 10" id="KW-0813">Transport</keyword>
<proteinExistence type="inferred from homology"/>